<name>A0AA44ZN46_PSEA5</name>
<comment type="similarity">
    <text evidence="2">Belongs to the purine-cytosine permease (2.A.39) family.</text>
</comment>
<dbReference type="GO" id="GO:0005886">
    <property type="term" value="C:plasma membrane"/>
    <property type="evidence" value="ECO:0007669"/>
    <property type="project" value="TreeGrafter"/>
</dbReference>
<feature type="transmembrane region" description="Helical" evidence="7">
    <location>
        <begin position="473"/>
        <end position="490"/>
    </location>
</feature>
<dbReference type="Proteomes" id="UP000232453">
    <property type="component" value="Unassembled WGS sequence"/>
</dbReference>
<feature type="transmembrane region" description="Helical" evidence="7">
    <location>
        <begin position="288"/>
        <end position="309"/>
    </location>
</feature>
<comment type="caution">
    <text evidence="8">The sequence shown here is derived from an EMBL/GenBank/DDBJ whole genome shotgun (WGS) entry which is preliminary data.</text>
</comment>
<proteinExistence type="inferred from homology"/>
<dbReference type="CDD" id="cd11555">
    <property type="entry name" value="SLC-NCS1sbd_u1"/>
    <property type="match status" value="1"/>
</dbReference>
<evidence type="ECO:0000313" key="9">
    <source>
        <dbReference type="Proteomes" id="UP000232453"/>
    </source>
</evidence>
<dbReference type="Gene3D" id="1.10.4160.10">
    <property type="entry name" value="Hydantoin permease"/>
    <property type="match status" value="1"/>
</dbReference>
<feature type="transmembrane region" description="Helical" evidence="7">
    <location>
        <begin position="447"/>
        <end position="467"/>
    </location>
</feature>
<accession>A0AA44ZN46</accession>
<evidence type="ECO:0000313" key="8">
    <source>
        <dbReference type="EMBL" id="PKB29513.1"/>
    </source>
</evidence>
<feature type="transmembrane region" description="Helical" evidence="7">
    <location>
        <begin position="130"/>
        <end position="151"/>
    </location>
</feature>
<dbReference type="PANTHER" id="PTHR30618">
    <property type="entry name" value="NCS1 FAMILY PURINE/PYRIMIDINE TRANSPORTER"/>
    <property type="match status" value="1"/>
</dbReference>
<keyword evidence="5 7" id="KW-0472">Membrane</keyword>
<dbReference type="EMBL" id="PHUJ01000003">
    <property type="protein sequence ID" value="PKB29513.1"/>
    <property type="molecule type" value="Genomic_DNA"/>
</dbReference>
<evidence type="ECO:0000256" key="7">
    <source>
        <dbReference type="SAM" id="Phobius"/>
    </source>
</evidence>
<feature type="region of interest" description="Disordered" evidence="6">
    <location>
        <begin position="1"/>
        <end position="34"/>
    </location>
</feature>
<comment type="subcellular location">
    <subcellularLocation>
        <location evidence="1">Membrane</location>
        <topology evidence="1">Multi-pass membrane protein</topology>
    </subcellularLocation>
</comment>
<feature type="transmembrane region" description="Helical" evidence="7">
    <location>
        <begin position="329"/>
        <end position="358"/>
    </location>
</feature>
<feature type="transmembrane region" description="Helical" evidence="7">
    <location>
        <begin position="208"/>
        <end position="226"/>
    </location>
</feature>
<feature type="transmembrane region" description="Helical" evidence="7">
    <location>
        <begin position="171"/>
        <end position="196"/>
    </location>
</feature>
<dbReference type="AlphaFoldDB" id="A0AA44ZN46"/>
<evidence type="ECO:0000256" key="3">
    <source>
        <dbReference type="ARBA" id="ARBA00022692"/>
    </source>
</evidence>
<gene>
    <name evidence="8" type="ORF">ATL51_1144</name>
</gene>
<evidence type="ECO:0000256" key="1">
    <source>
        <dbReference type="ARBA" id="ARBA00004141"/>
    </source>
</evidence>
<dbReference type="PANTHER" id="PTHR30618:SF6">
    <property type="entry name" value="NCS1 FAMILY NUCLEOBASE:CATION SYMPORTER-1"/>
    <property type="match status" value="1"/>
</dbReference>
<evidence type="ECO:0000256" key="5">
    <source>
        <dbReference type="ARBA" id="ARBA00023136"/>
    </source>
</evidence>
<dbReference type="Pfam" id="PF02133">
    <property type="entry name" value="Transp_cyt_pur"/>
    <property type="match status" value="1"/>
</dbReference>
<dbReference type="InterPro" id="IPR001248">
    <property type="entry name" value="Pur-cyt_permease"/>
</dbReference>
<organism evidence="8 9">
    <name type="scientific">Pseudonocardia alni</name>
    <name type="common">Amycolata alni</name>
    <dbReference type="NCBI Taxonomy" id="33907"/>
    <lineage>
        <taxon>Bacteria</taxon>
        <taxon>Bacillati</taxon>
        <taxon>Actinomycetota</taxon>
        <taxon>Actinomycetes</taxon>
        <taxon>Pseudonocardiales</taxon>
        <taxon>Pseudonocardiaceae</taxon>
        <taxon>Pseudonocardia</taxon>
    </lineage>
</organism>
<feature type="transmembrane region" description="Helical" evidence="7">
    <location>
        <begin position="393"/>
        <end position="418"/>
    </location>
</feature>
<evidence type="ECO:0000256" key="2">
    <source>
        <dbReference type="ARBA" id="ARBA00008974"/>
    </source>
</evidence>
<feature type="transmembrane region" description="Helical" evidence="7">
    <location>
        <begin position="370"/>
        <end position="387"/>
    </location>
</feature>
<keyword evidence="3 7" id="KW-0812">Transmembrane</keyword>
<dbReference type="InterPro" id="IPR045225">
    <property type="entry name" value="Uracil/uridine/allantoin_perm"/>
</dbReference>
<sequence>MTGPGTSDRPAAAPTGERVAAVPVTQDRADAPSPRLYNRDLAPTTVEGRSWKAYNIFTLWAVDVHSLGNYGFALGLFALGLGAWQILVSLGIGALVLFVLLTVAGYMGYRTGLPFPVMSRISFGVRGAQLPALVRGAVAIAWFGIQTYLATRVLVVMVLAVAPSAGALEQVSFLGLSVLGWICFVVLWVVQVAILLRGMDGIRRYEAVAGPIVLVTLAVLAGWVLWQTGGDIALSVPEPLTGGAMWVQILAGASLWTAIYGTFVLNFCDFTRGAVSTGAVRRGSFWGILPNTLFFGVVVVVLAGGQLRIGGQVISSPADVVNTIPNTPLLLVASAALLILTIAVNLMANFVAPCYALSNLFPRVLDFRRAGVVSALIGLIILPWNLYDSPVVITYFLGVLGALLGPLFGIVMADYWLVRRGRIDVPALYTEASTGAYHYRGGVNRRAVAVFVPSAVVAVAVGFVPALEPVAPFSWFLGAGIAALLTVLVAPRGRTHRAVSGESLAVAPTGGH</sequence>
<dbReference type="GO" id="GO:0015205">
    <property type="term" value="F:nucleobase transmembrane transporter activity"/>
    <property type="evidence" value="ECO:0007669"/>
    <property type="project" value="TreeGrafter"/>
</dbReference>
<protein>
    <submittedName>
        <fullName evidence="8">NCS1 family nucleobase:cation symporter-1</fullName>
    </submittedName>
</protein>
<evidence type="ECO:0000256" key="6">
    <source>
        <dbReference type="SAM" id="MobiDB-lite"/>
    </source>
</evidence>
<feature type="transmembrane region" description="Helical" evidence="7">
    <location>
        <begin position="246"/>
        <end position="267"/>
    </location>
</feature>
<feature type="transmembrane region" description="Helical" evidence="7">
    <location>
        <begin position="57"/>
        <end position="80"/>
    </location>
</feature>
<reference evidence="8 9" key="1">
    <citation type="submission" date="2017-11" db="EMBL/GenBank/DDBJ databases">
        <title>Sequencing the genomes of 1000 actinobacteria strains.</title>
        <authorList>
            <person name="Klenk H.-P."/>
        </authorList>
    </citation>
    <scope>NUCLEOTIDE SEQUENCE [LARGE SCALE GENOMIC DNA]</scope>
    <source>
        <strain evidence="8 9">DSM 44104</strain>
    </source>
</reference>
<feature type="transmembrane region" description="Helical" evidence="7">
    <location>
        <begin position="86"/>
        <end position="109"/>
    </location>
</feature>
<keyword evidence="4 7" id="KW-1133">Transmembrane helix</keyword>
<evidence type="ECO:0000256" key="4">
    <source>
        <dbReference type="ARBA" id="ARBA00022989"/>
    </source>
</evidence>